<comment type="similarity">
    <text evidence="2 6">Belongs to the DP1 family.</text>
</comment>
<feature type="region of interest" description="Disordered" evidence="7">
    <location>
        <begin position="164"/>
        <end position="191"/>
    </location>
</feature>
<evidence type="ECO:0000256" key="4">
    <source>
        <dbReference type="ARBA" id="ARBA00022989"/>
    </source>
</evidence>
<dbReference type="AlphaFoldDB" id="B6K529"/>
<dbReference type="GO" id="GO:0016020">
    <property type="term" value="C:membrane"/>
    <property type="evidence" value="ECO:0007669"/>
    <property type="project" value="UniProtKB-SubCell"/>
</dbReference>
<dbReference type="Pfam" id="PF03134">
    <property type="entry name" value="TB2_DP1_HVA22"/>
    <property type="match status" value="1"/>
</dbReference>
<evidence type="ECO:0000256" key="2">
    <source>
        <dbReference type="ARBA" id="ARBA00008573"/>
    </source>
</evidence>
<dbReference type="InterPro" id="IPR004345">
    <property type="entry name" value="TB2_DP1_HVA22"/>
</dbReference>
<dbReference type="HOGENOM" id="CLU_028431_2_0_1"/>
<gene>
    <name evidence="9" type="primary">yop1</name>
    <name evidence="8" type="ORF">SJAG_03795</name>
</gene>
<evidence type="ECO:0000256" key="3">
    <source>
        <dbReference type="ARBA" id="ARBA00022692"/>
    </source>
</evidence>
<dbReference type="EMBL" id="KE651167">
    <property type="protein sequence ID" value="EEB08633.2"/>
    <property type="molecule type" value="Genomic_DNA"/>
</dbReference>
<evidence type="ECO:0000313" key="10">
    <source>
        <dbReference type="Proteomes" id="UP000001744"/>
    </source>
</evidence>
<evidence type="ECO:0000256" key="5">
    <source>
        <dbReference type="ARBA" id="ARBA00023136"/>
    </source>
</evidence>
<keyword evidence="10" id="KW-1185">Reference proteome</keyword>
<dbReference type="OrthoDB" id="10009287at2759"/>
<feature type="transmembrane region" description="Helical" evidence="6">
    <location>
        <begin position="36"/>
        <end position="52"/>
    </location>
</feature>
<dbReference type="RefSeq" id="XP_002174926.2">
    <property type="nucleotide sequence ID" value="XM_002174890.2"/>
</dbReference>
<organism evidence="8 10">
    <name type="scientific">Schizosaccharomyces japonicus (strain yFS275 / FY16936)</name>
    <name type="common">Fission yeast</name>
    <dbReference type="NCBI Taxonomy" id="402676"/>
    <lineage>
        <taxon>Eukaryota</taxon>
        <taxon>Fungi</taxon>
        <taxon>Dikarya</taxon>
        <taxon>Ascomycota</taxon>
        <taxon>Taphrinomycotina</taxon>
        <taxon>Schizosaccharomycetes</taxon>
        <taxon>Schizosaccharomycetales</taxon>
        <taxon>Schizosaccharomycetaceae</taxon>
        <taxon>Schizosaccharomyces</taxon>
    </lineage>
</organism>
<keyword evidence="4 6" id="KW-1133">Transmembrane helix</keyword>
<dbReference type="STRING" id="402676.B6K529"/>
<evidence type="ECO:0000313" key="8">
    <source>
        <dbReference type="EMBL" id="EEB08633.2"/>
    </source>
</evidence>
<dbReference type="GeneID" id="7050437"/>
<dbReference type="VEuPathDB" id="FungiDB:SJAG_03795"/>
<dbReference type="eggNOG" id="KOG1725">
    <property type="taxonomic scope" value="Eukaryota"/>
</dbReference>
<accession>B6K529</accession>
<dbReference type="PANTHER" id="PTHR12300:SF161">
    <property type="entry name" value="RECEPTOR EXPRESSION-ENHANCING PROTEIN"/>
    <property type="match status" value="1"/>
</dbReference>
<keyword evidence="3 6" id="KW-0812">Transmembrane</keyword>
<evidence type="ECO:0000256" key="7">
    <source>
        <dbReference type="SAM" id="MobiDB-lite"/>
    </source>
</evidence>
<dbReference type="GO" id="GO:0097753">
    <property type="term" value="P:membrane bending"/>
    <property type="evidence" value="ECO:0000269"/>
    <property type="project" value="JaponicusDB"/>
</dbReference>
<proteinExistence type="inferred from homology"/>
<dbReference type="OMA" id="DTQYWVV"/>
<name>B6K529_SCHJY</name>
<dbReference type="GO" id="GO:0032541">
    <property type="term" value="C:cortical endoplasmic reticulum"/>
    <property type="evidence" value="ECO:0000269"/>
    <property type="project" value="JaponicusDB"/>
</dbReference>
<dbReference type="PANTHER" id="PTHR12300">
    <property type="entry name" value="HVA22-LIKE PROTEINS"/>
    <property type="match status" value="1"/>
</dbReference>
<sequence length="191" mass="21524">MSYQQRIQQQLNVLDKRLSAFPVLNVMEQKVGVNKVYICLGLATVYFALLFLNFGGYLLTNTLAFVMPAFFSIYSLETPDKDDDTQWLTYYLITSFMTVLEYWIDFLLVWVPFYWLMKAIFLVWLALPRFSGASLIYRAIIRPYITPYVMRVMSRVNNAAAAGAPVPPPRSEKPAAAPAAAPAASATGAQL</sequence>
<dbReference type="GO" id="GO:1990809">
    <property type="term" value="P:endoplasmic reticulum tubular network membrane organization"/>
    <property type="evidence" value="ECO:0007669"/>
    <property type="project" value="EnsemblFungi"/>
</dbReference>
<dbReference type="GO" id="GO:0005643">
    <property type="term" value="C:nuclear pore"/>
    <property type="evidence" value="ECO:0000269"/>
    <property type="project" value="JaponicusDB"/>
</dbReference>
<protein>
    <recommendedName>
        <fullName evidence="6">Protein YOP1</fullName>
    </recommendedName>
</protein>
<comment type="caution">
    <text evidence="6">Lacks conserved residue(s) required for the propagation of feature annotation.</text>
</comment>
<reference evidence="8 10" key="1">
    <citation type="journal article" date="2011" name="Science">
        <title>Comparative functional genomics of the fission yeasts.</title>
        <authorList>
            <person name="Rhind N."/>
            <person name="Chen Z."/>
            <person name="Yassour M."/>
            <person name="Thompson D.A."/>
            <person name="Haas B.J."/>
            <person name="Habib N."/>
            <person name="Wapinski I."/>
            <person name="Roy S."/>
            <person name="Lin M.F."/>
            <person name="Heiman D.I."/>
            <person name="Young S.K."/>
            <person name="Furuya K."/>
            <person name="Guo Y."/>
            <person name="Pidoux A."/>
            <person name="Chen H.M."/>
            <person name="Robbertse B."/>
            <person name="Goldberg J.M."/>
            <person name="Aoki K."/>
            <person name="Bayne E.H."/>
            <person name="Berlin A.M."/>
            <person name="Desjardins C.A."/>
            <person name="Dobbs E."/>
            <person name="Dukaj L."/>
            <person name="Fan L."/>
            <person name="FitzGerald M.G."/>
            <person name="French C."/>
            <person name="Gujja S."/>
            <person name="Hansen K."/>
            <person name="Keifenheim D."/>
            <person name="Levin J.Z."/>
            <person name="Mosher R.A."/>
            <person name="Mueller C.A."/>
            <person name="Pfiffner J."/>
            <person name="Priest M."/>
            <person name="Russ C."/>
            <person name="Smialowska A."/>
            <person name="Swoboda P."/>
            <person name="Sykes S.M."/>
            <person name="Vaughn M."/>
            <person name="Vengrova S."/>
            <person name="Yoder R."/>
            <person name="Zeng Q."/>
            <person name="Allshire R."/>
            <person name="Baulcombe D."/>
            <person name="Birren B.W."/>
            <person name="Brown W."/>
            <person name="Ekwall K."/>
            <person name="Kellis M."/>
            <person name="Leatherwood J."/>
            <person name="Levin H."/>
            <person name="Margalit H."/>
            <person name="Martienssen R."/>
            <person name="Nieduszynski C.A."/>
            <person name="Spatafora J.W."/>
            <person name="Friedman N."/>
            <person name="Dalgaard J.Z."/>
            <person name="Baumann P."/>
            <person name="Niki H."/>
            <person name="Regev A."/>
            <person name="Nusbaum C."/>
        </authorList>
    </citation>
    <scope>NUCLEOTIDE SEQUENCE [LARGE SCALE GENOMIC DNA]</scope>
    <source>
        <strain evidence="10">yFS275 / FY16936</strain>
    </source>
</reference>
<feature type="compositionally biased region" description="Low complexity" evidence="7">
    <location>
        <begin position="174"/>
        <end position="191"/>
    </location>
</feature>
<evidence type="ECO:0000313" key="9">
    <source>
        <dbReference type="JaponicusDB" id="SJAG_03795"/>
    </source>
</evidence>
<dbReference type="Proteomes" id="UP000001744">
    <property type="component" value="Unassembled WGS sequence"/>
</dbReference>
<dbReference type="GO" id="GO:0032153">
    <property type="term" value="C:cell division site"/>
    <property type="evidence" value="ECO:0007669"/>
    <property type="project" value="EnsemblFungi"/>
</dbReference>
<dbReference type="GO" id="GO:0180020">
    <property type="term" value="F:membrane bending activity"/>
    <property type="evidence" value="ECO:0007669"/>
    <property type="project" value="EnsemblFungi"/>
</dbReference>
<evidence type="ECO:0000256" key="1">
    <source>
        <dbReference type="ARBA" id="ARBA00004141"/>
    </source>
</evidence>
<dbReference type="JaponicusDB" id="SJAG_03795">
    <property type="gene designation" value="yop1"/>
</dbReference>
<keyword evidence="5 6" id="KW-0472">Membrane</keyword>
<comment type="subcellular location">
    <subcellularLocation>
        <location evidence="1 6">Membrane</location>
        <topology evidence="1 6">Multi-pass membrane protein</topology>
    </subcellularLocation>
</comment>
<evidence type="ECO:0000256" key="6">
    <source>
        <dbReference type="RuleBase" id="RU362006"/>
    </source>
</evidence>